<evidence type="ECO:0000313" key="2">
    <source>
        <dbReference type="EMBL" id="KAH1073343.1"/>
    </source>
</evidence>
<feature type="region of interest" description="Disordered" evidence="1">
    <location>
        <begin position="47"/>
        <end position="84"/>
    </location>
</feature>
<accession>A0A9D3V820</accession>
<evidence type="ECO:0000256" key="1">
    <source>
        <dbReference type="SAM" id="MobiDB-lite"/>
    </source>
</evidence>
<reference evidence="2 3" key="1">
    <citation type="journal article" date="2021" name="Plant Biotechnol. J.">
        <title>Multi-omics assisted identification of the key and species-specific regulatory components of drought-tolerant mechanisms in Gossypium stocksii.</title>
        <authorList>
            <person name="Yu D."/>
            <person name="Ke L."/>
            <person name="Zhang D."/>
            <person name="Wu Y."/>
            <person name="Sun Y."/>
            <person name="Mei J."/>
            <person name="Sun J."/>
            <person name="Sun Y."/>
        </authorList>
    </citation>
    <scope>NUCLEOTIDE SEQUENCE [LARGE SCALE GENOMIC DNA]</scope>
    <source>
        <strain evidence="3">cv. E1</strain>
        <tissue evidence="2">Leaf</tissue>
    </source>
</reference>
<dbReference type="AlphaFoldDB" id="A0A9D3V820"/>
<evidence type="ECO:0000313" key="3">
    <source>
        <dbReference type="Proteomes" id="UP000828251"/>
    </source>
</evidence>
<protein>
    <submittedName>
        <fullName evidence="2">Uncharacterized protein</fullName>
    </submittedName>
</protein>
<comment type="caution">
    <text evidence="2">The sequence shown here is derived from an EMBL/GenBank/DDBJ whole genome shotgun (WGS) entry which is preliminary data.</text>
</comment>
<dbReference type="Proteomes" id="UP000828251">
    <property type="component" value="Unassembled WGS sequence"/>
</dbReference>
<keyword evidence="3" id="KW-1185">Reference proteome</keyword>
<proteinExistence type="predicted"/>
<organism evidence="2 3">
    <name type="scientific">Gossypium stocksii</name>
    <dbReference type="NCBI Taxonomy" id="47602"/>
    <lineage>
        <taxon>Eukaryota</taxon>
        <taxon>Viridiplantae</taxon>
        <taxon>Streptophyta</taxon>
        <taxon>Embryophyta</taxon>
        <taxon>Tracheophyta</taxon>
        <taxon>Spermatophyta</taxon>
        <taxon>Magnoliopsida</taxon>
        <taxon>eudicotyledons</taxon>
        <taxon>Gunneridae</taxon>
        <taxon>Pentapetalae</taxon>
        <taxon>rosids</taxon>
        <taxon>malvids</taxon>
        <taxon>Malvales</taxon>
        <taxon>Malvaceae</taxon>
        <taxon>Malvoideae</taxon>
        <taxon>Gossypium</taxon>
    </lineage>
</organism>
<feature type="compositionally biased region" description="Acidic residues" evidence="1">
    <location>
        <begin position="65"/>
        <end position="84"/>
    </location>
</feature>
<name>A0A9D3V820_9ROSI</name>
<dbReference type="EMBL" id="JAIQCV010000008">
    <property type="protein sequence ID" value="KAH1073343.1"/>
    <property type="molecule type" value="Genomic_DNA"/>
</dbReference>
<gene>
    <name evidence="2" type="ORF">J1N35_025671</name>
</gene>
<sequence>MVPMVQEFYASLQDQEPRNTEGHIWDIVSVRGKEFYCMQYCRKADMFRPTEMEQEEEVHESKEDEDREDEEDDESEEMGFEEDD</sequence>